<evidence type="ECO:0000259" key="1">
    <source>
        <dbReference type="Pfam" id="PF13421"/>
    </source>
</evidence>
<sequence>MGFIKAALSGGISSFRDSQFKEAVFLPESVPETALAIKGRILTKDPDGQSRHGNQNTGLLTDGSLVIVPQGYVALLVNNGSFLGEVLEPGSHEWQAGDNTWLLEKEGIKGTWENFKHRFSFGGQVVTQQEIIYFRTQPFTGNKFGTQNPVEYFSERYQQLLSIRFYGLYDVKIADPVLFYISSVSRQITAEQPFTLQDVAQGTLRQNLPPKIAVAIAKYTAENQVDIYSLNANQEVFNEVAKQEVNQTWVSLYGLEVTNVLLEDLSYDEDSMVTVRKLDSELAAMKYNTIEIEERRARNEALVAAAKNEGGNGMNLLMGMNVGQALGGELQQQASSSQGKAKTFYIEVDGKYVHVKKDEDGNIVPVD</sequence>
<dbReference type="EMBL" id="RJML01000002">
    <property type="protein sequence ID" value="RSI11464.1"/>
    <property type="molecule type" value="Genomic_DNA"/>
</dbReference>
<proteinExistence type="predicted"/>
<dbReference type="Proteomes" id="UP000269317">
    <property type="component" value="Unassembled WGS sequence"/>
</dbReference>
<dbReference type="RefSeq" id="WP_125340409.1">
    <property type="nucleotide sequence ID" value="NZ_CP076614.1"/>
</dbReference>
<dbReference type="PANTHER" id="PTHR37826:SF2">
    <property type="entry name" value="ZINC-RIBBON DOMAIN-CONTAINING PROTEIN"/>
    <property type="match status" value="1"/>
</dbReference>
<evidence type="ECO:0000313" key="2">
    <source>
        <dbReference type="EMBL" id="RSI11464.1"/>
    </source>
</evidence>
<evidence type="ECO:0000313" key="3">
    <source>
        <dbReference type="Proteomes" id="UP000269317"/>
    </source>
</evidence>
<organism evidence="2 3">
    <name type="scientific">Streptococcus sanguinis</name>
    <dbReference type="NCBI Taxonomy" id="1305"/>
    <lineage>
        <taxon>Bacteria</taxon>
        <taxon>Bacillati</taxon>
        <taxon>Bacillota</taxon>
        <taxon>Bacilli</taxon>
        <taxon>Lactobacillales</taxon>
        <taxon>Streptococcaceae</taxon>
        <taxon>Streptococcus</taxon>
    </lineage>
</organism>
<dbReference type="PANTHER" id="PTHR37826">
    <property type="entry name" value="FLOTILLIN BAND_7_5 DOMAIN PROTEIN"/>
    <property type="match status" value="1"/>
</dbReference>
<dbReference type="Pfam" id="PF13421">
    <property type="entry name" value="Band_7_1"/>
    <property type="match status" value="1"/>
</dbReference>
<dbReference type="InterPro" id="IPR033880">
    <property type="entry name" value="SPFH_YdjI"/>
</dbReference>
<reference evidence="2 3" key="1">
    <citation type="submission" date="2018-11" db="EMBL/GenBank/DDBJ databases">
        <title>Species Designations Belie Phenotypic and Genotypic Heterogeneity in Oral Streptococci.</title>
        <authorList>
            <person name="Velsko I."/>
        </authorList>
    </citation>
    <scope>NUCLEOTIDE SEQUENCE [LARGE SCALE GENOMIC DNA]</scope>
    <source>
        <strain evidence="2 3">KLC03</strain>
    </source>
</reference>
<name>A0A3R9ID44_STRSA</name>
<comment type="caution">
    <text evidence="2">The sequence shown here is derived from an EMBL/GenBank/DDBJ whole genome shotgun (WGS) entry which is preliminary data.</text>
</comment>
<accession>A0A3R9ID44</accession>
<dbReference type="AlphaFoldDB" id="A0A3R9ID44"/>
<feature type="domain" description="SPFH" evidence="1">
    <location>
        <begin position="62"/>
        <end position="270"/>
    </location>
</feature>
<dbReference type="CDD" id="cd03408">
    <property type="entry name" value="SPFH_like_u1"/>
    <property type="match status" value="1"/>
</dbReference>
<gene>
    <name evidence="2" type="ORF">D8887_02030</name>
</gene>
<protein>
    <recommendedName>
        <fullName evidence="1">SPFH domain-containing protein</fullName>
    </recommendedName>
</protein>